<comment type="caution">
    <text evidence="3">The sequence shown here is derived from an EMBL/GenBank/DDBJ whole genome shotgun (WGS) entry which is preliminary data.</text>
</comment>
<dbReference type="InterPro" id="IPR051599">
    <property type="entry name" value="Cell_Envelope_Assoc"/>
</dbReference>
<organism evidence="3 4">
    <name type="scientific">candidate division KSB3 bacterium</name>
    <dbReference type="NCBI Taxonomy" id="2044937"/>
    <lineage>
        <taxon>Bacteria</taxon>
        <taxon>candidate division KSB3</taxon>
    </lineage>
</organism>
<evidence type="ECO:0000256" key="1">
    <source>
        <dbReference type="SAM" id="Phobius"/>
    </source>
</evidence>
<dbReference type="CDD" id="cd06259">
    <property type="entry name" value="YdcF-like"/>
    <property type="match status" value="1"/>
</dbReference>
<dbReference type="GO" id="GO:0005886">
    <property type="term" value="C:plasma membrane"/>
    <property type="evidence" value="ECO:0007669"/>
    <property type="project" value="TreeGrafter"/>
</dbReference>
<dbReference type="AlphaFoldDB" id="A0A9D5JVT9"/>
<proteinExistence type="predicted"/>
<gene>
    <name evidence="3" type="ORF">GF339_11380</name>
</gene>
<dbReference type="Gene3D" id="3.40.50.620">
    <property type="entry name" value="HUPs"/>
    <property type="match status" value="1"/>
</dbReference>
<keyword evidence="1" id="KW-0812">Transmembrane</keyword>
<evidence type="ECO:0000313" key="3">
    <source>
        <dbReference type="EMBL" id="MBD3325178.1"/>
    </source>
</evidence>
<dbReference type="PANTHER" id="PTHR30336">
    <property type="entry name" value="INNER MEMBRANE PROTEIN, PROBABLE PERMEASE"/>
    <property type="match status" value="1"/>
</dbReference>
<name>A0A9D5JVT9_9BACT</name>
<evidence type="ECO:0000259" key="2">
    <source>
        <dbReference type="Pfam" id="PF02698"/>
    </source>
</evidence>
<dbReference type="EMBL" id="WJJP01000368">
    <property type="protein sequence ID" value="MBD3325178.1"/>
    <property type="molecule type" value="Genomic_DNA"/>
</dbReference>
<dbReference type="InterPro" id="IPR014729">
    <property type="entry name" value="Rossmann-like_a/b/a_fold"/>
</dbReference>
<feature type="domain" description="DUF218" evidence="2">
    <location>
        <begin position="95"/>
        <end position="262"/>
    </location>
</feature>
<evidence type="ECO:0000313" key="4">
    <source>
        <dbReference type="Proteomes" id="UP000649604"/>
    </source>
</evidence>
<sequence>MKSSRSRLLHNHKIGIYLMFFFISKVLAPLTQPLTYVFIFLVLALIFYRKPRLGKTCIGLALGLLLVFGTFPFPDMLVRYLETQYAPPAAPPQADAVVVLSGMVNLLTSTPHQIEFGESAERILTGISLVKEGHANTLVITGGSGDLYHQDRSEARLLQQFALDFGIPADRILIDPASRNTYENAVNTQAILEEHELSTLILVTSASHLPRAMACFHKLGISPIPYGVDYHALPDPEYRLSTIIPSAGALKKTSTILHEYIGILIYKLVGYI</sequence>
<dbReference type="Proteomes" id="UP000649604">
    <property type="component" value="Unassembled WGS sequence"/>
</dbReference>
<dbReference type="GO" id="GO:0000270">
    <property type="term" value="P:peptidoglycan metabolic process"/>
    <property type="evidence" value="ECO:0007669"/>
    <property type="project" value="TreeGrafter"/>
</dbReference>
<accession>A0A9D5JVT9</accession>
<feature type="transmembrane region" description="Helical" evidence="1">
    <location>
        <begin position="56"/>
        <end position="74"/>
    </location>
</feature>
<keyword evidence="1" id="KW-1133">Transmembrane helix</keyword>
<dbReference type="GO" id="GO:0043164">
    <property type="term" value="P:Gram-negative-bacterium-type cell wall biogenesis"/>
    <property type="evidence" value="ECO:0007669"/>
    <property type="project" value="TreeGrafter"/>
</dbReference>
<protein>
    <recommendedName>
        <fullName evidence="2">DUF218 domain-containing protein</fullName>
    </recommendedName>
</protein>
<keyword evidence="1" id="KW-0472">Membrane</keyword>
<reference evidence="3" key="1">
    <citation type="submission" date="2019-11" db="EMBL/GenBank/DDBJ databases">
        <title>Microbial mats filling the niche in hypersaline microbial mats.</title>
        <authorList>
            <person name="Wong H.L."/>
            <person name="Macleod F.I."/>
            <person name="White R.A. III"/>
            <person name="Burns B.P."/>
        </authorList>
    </citation>
    <scope>NUCLEOTIDE SEQUENCE</scope>
    <source>
        <strain evidence="3">Rbin_158</strain>
    </source>
</reference>
<dbReference type="Pfam" id="PF02698">
    <property type="entry name" value="DUF218"/>
    <property type="match status" value="1"/>
</dbReference>
<dbReference type="PANTHER" id="PTHR30336:SF4">
    <property type="entry name" value="ENVELOPE BIOGENESIS FACTOR ELYC"/>
    <property type="match status" value="1"/>
</dbReference>
<feature type="transmembrane region" description="Helical" evidence="1">
    <location>
        <begin position="34"/>
        <end position="49"/>
    </location>
</feature>
<dbReference type="InterPro" id="IPR003848">
    <property type="entry name" value="DUF218"/>
</dbReference>